<protein>
    <submittedName>
        <fullName evidence="2">Uncharacterized protein</fullName>
    </submittedName>
</protein>
<evidence type="ECO:0000313" key="2">
    <source>
        <dbReference type="EMBL" id="SFN22781.1"/>
    </source>
</evidence>
<dbReference type="RefSeq" id="WP_090024029.1">
    <property type="nucleotide sequence ID" value="NZ_FOVD01000002.1"/>
</dbReference>
<dbReference type="AlphaFoldDB" id="A0A1I4XA14"/>
<feature type="transmembrane region" description="Helical" evidence="1">
    <location>
        <begin position="76"/>
        <end position="95"/>
    </location>
</feature>
<evidence type="ECO:0000256" key="1">
    <source>
        <dbReference type="SAM" id="Phobius"/>
    </source>
</evidence>
<proteinExistence type="predicted"/>
<dbReference type="EMBL" id="FOVD01000002">
    <property type="protein sequence ID" value="SFN22781.1"/>
    <property type="molecule type" value="Genomic_DNA"/>
</dbReference>
<keyword evidence="1" id="KW-0472">Membrane</keyword>
<dbReference type="OrthoDB" id="1350491at2"/>
<reference evidence="3" key="1">
    <citation type="submission" date="2016-10" db="EMBL/GenBank/DDBJ databases">
        <authorList>
            <person name="Varghese N."/>
            <person name="Submissions S."/>
        </authorList>
    </citation>
    <scope>NUCLEOTIDE SEQUENCE [LARGE SCALE GENOMIC DNA]</scope>
    <source>
        <strain evidence="3">DSM 25575</strain>
    </source>
</reference>
<accession>A0A1I4XA14</accession>
<feature type="transmembrane region" description="Helical" evidence="1">
    <location>
        <begin position="46"/>
        <end position="64"/>
    </location>
</feature>
<keyword evidence="1" id="KW-0812">Transmembrane</keyword>
<keyword evidence="1" id="KW-1133">Transmembrane helix</keyword>
<feature type="transmembrane region" description="Helical" evidence="1">
    <location>
        <begin position="7"/>
        <end position="26"/>
    </location>
</feature>
<keyword evidence="3" id="KW-1185">Reference proteome</keyword>
<evidence type="ECO:0000313" key="3">
    <source>
        <dbReference type="Proteomes" id="UP000198769"/>
    </source>
</evidence>
<name>A0A1I4XA14_CHROL</name>
<gene>
    <name evidence="2" type="ORF">SAMN05421594_1642</name>
</gene>
<organism evidence="2 3">
    <name type="scientific">Chryseobacterium oleae</name>
    <dbReference type="NCBI Taxonomy" id="491207"/>
    <lineage>
        <taxon>Bacteria</taxon>
        <taxon>Pseudomonadati</taxon>
        <taxon>Bacteroidota</taxon>
        <taxon>Flavobacteriia</taxon>
        <taxon>Flavobacteriales</taxon>
        <taxon>Weeksellaceae</taxon>
        <taxon>Chryseobacterium group</taxon>
        <taxon>Chryseobacterium</taxon>
    </lineage>
</organism>
<dbReference type="Proteomes" id="UP000198769">
    <property type="component" value="Unassembled WGS sequence"/>
</dbReference>
<sequence>MYKKLIIVNVAVILLVTVVYIFGYYFINYPVSFDLWEMVKGCQLQYLPAVFVVTALASYLVSSLDFKKLNFKSKFLSVFPFLNTLALAFFIYIAAEGFIKNKRELTKQENYYIKEAQKDIKKDQIVMRYTGGLSFQIYDQVTTRKIDSIGKKYGIISQNTGCVIDLIDIKAQEKYSEMTDSYLEKRNGKGWKERMKKEIDELKKIKNHRNK</sequence>